<dbReference type="PANTHER" id="PTHR21472">
    <property type="entry name" value="ENDONUCLEASE DOMAIN-CONTAINING 1 PROTEIN ENDOD1"/>
    <property type="match status" value="1"/>
</dbReference>
<dbReference type="AlphaFoldDB" id="H2ZXV4"/>
<dbReference type="SUPFAM" id="SSF54060">
    <property type="entry name" value="His-Me finger endonucleases"/>
    <property type="match status" value="1"/>
</dbReference>
<protein>
    <submittedName>
        <fullName evidence="4">Uncharacterized protein</fullName>
    </submittedName>
</protein>
<dbReference type="HOGENOM" id="CLU_035817_1_0_1"/>
<evidence type="ECO:0000313" key="4">
    <source>
        <dbReference type="Ensembl" id="ENSLACP00000002225.1"/>
    </source>
</evidence>
<dbReference type="Proteomes" id="UP000008672">
    <property type="component" value="Unassembled WGS sequence"/>
</dbReference>
<keyword evidence="1" id="KW-0732">Signal</keyword>
<dbReference type="SMART" id="SM00892">
    <property type="entry name" value="Endonuclease_NS"/>
    <property type="match status" value="1"/>
</dbReference>
<dbReference type="OMA" id="VSEDYTH"/>
<evidence type="ECO:0000259" key="3">
    <source>
        <dbReference type="SMART" id="SM00892"/>
    </source>
</evidence>
<dbReference type="eggNOG" id="ENOG502S36J">
    <property type="taxonomic scope" value="Eukaryota"/>
</dbReference>
<dbReference type="InterPro" id="IPR044929">
    <property type="entry name" value="DNA/RNA_non-sp_Endonuclease_sf"/>
</dbReference>
<dbReference type="Gene3D" id="3.40.570.10">
    <property type="entry name" value="Extracellular Endonuclease, subunit A"/>
    <property type="match status" value="1"/>
</dbReference>
<feature type="signal peptide" evidence="1">
    <location>
        <begin position="1"/>
        <end position="17"/>
    </location>
</feature>
<dbReference type="InterPro" id="IPR039015">
    <property type="entry name" value="ENDOD1"/>
</dbReference>
<reference evidence="5" key="1">
    <citation type="submission" date="2011-08" db="EMBL/GenBank/DDBJ databases">
        <title>The draft genome of Latimeria chalumnae.</title>
        <authorList>
            <person name="Di Palma F."/>
            <person name="Alfoldi J."/>
            <person name="Johnson J."/>
            <person name="Berlin A."/>
            <person name="Gnerre S."/>
            <person name="Jaffe D."/>
            <person name="MacCallum I."/>
            <person name="Young S."/>
            <person name="Walker B.J."/>
            <person name="Lander E."/>
            <person name="Lindblad-Toh K."/>
        </authorList>
    </citation>
    <scope>NUCLEOTIDE SEQUENCE [LARGE SCALE GENOMIC DNA]</scope>
    <source>
        <strain evidence="5">Wild caught</strain>
    </source>
</reference>
<evidence type="ECO:0000259" key="2">
    <source>
        <dbReference type="SMART" id="SM00477"/>
    </source>
</evidence>
<feature type="domain" description="ENPP1-3/EXOG-like endonuclease/phosphodiesterase" evidence="2">
    <location>
        <begin position="59"/>
        <end position="266"/>
    </location>
</feature>
<sequence>VGVILFLVVATPTPSRSKVLNSPTFTGGECEVYFYGGIEPQGFEGGRNMRRICQCYKDTAYFATLYDQDRRIPLYSAYVYGKNEGSRCGRNVAWCIEPQLTDQNENDNLEKSPSENAPGGWFNKVRDFQAVDQDYKHSGYTRGHVNPNGHHKNEGSRSATFTFTNIIPQPEQANQEWARGYETKMETLTAGCSETYVITGASPGDQSLRNRVNIPDYIWSAFCCVDNNGRPMKSGAHILHNVAGEKVIAMSLASLQLELNINIFKNDCQ</sequence>
<accession>H2ZXV4</accession>
<dbReference type="GeneTree" id="ENSGT01030000234592"/>
<dbReference type="PANTHER" id="PTHR21472:SF26">
    <property type="entry name" value="ENDONUCLEASE DOMAIN CONTAINING 1"/>
    <property type="match status" value="1"/>
</dbReference>
<feature type="chain" id="PRO_5003579372" evidence="1">
    <location>
        <begin position="18"/>
        <end position="269"/>
    </location>
</feature>
<dbReference type="InterPro" id="IPR001604">
    <property type="entry name" value="Endo_G_ENPP1-like_dom"/>
</dbReference>
<dbReference type="Pfam" id="PF01223">
    <property type="entry name" value="Endonuclease_NS"/>
    <property type="match status" value="1"/>
</dbReference>
<dbReference type="SMART" id="SM00477">
    <property type="entry name" value="NUC"/>
    <property type="match status" value="1"/>
</dbReference>
<dbReference type="GO" id="GO:0016787">
    <property type="term" value="F:hydrolase activity"/>
    <property type="evidence" value="ECO:0007669"/>
    <property type="project" value="InterPro"/>
</dbReference>
<reference evidence="4" key="3">
    <citation type="submission" date="2025-09" db="UniProtKB">
        <authorList>
            <consortium name="Ensembl"/>
        </authorList>
    </citation>
    <scope>IDENTIFICATION</scope>
</reference>
<dbReference type="InParanoid" id="H2ZXV4"/>
<dbReference type="InterPro" id="IPR044925">
    <property type="entry name" value="His-Me_finger_sf"/>
</dbReference>
<organism evidence="4 5">
    <name type="scientific">Latimeria chalumnae</name>
    <name type="common">Coelacanth</name>
    <dbReference type="NCBI Taxonomy" id="7897"/>
    <lineage>
        <taxon>Eukaryota</taxon>
        <taxon>Metazoa</taxon>
        <taxon>Chordata</taxon>
        <taxon>Craniata</taxon>
        <taxon>Vertebrata</taxon>
        <taxon>Euteleostomi</taxon>
        <taxon>Coelacanthiformes</taxon>
        <taxon>Coelacanthidae</taxon>
        <taxon>Latimeria</taxon>
    </lineage>
</organism>
<dbReference type="EMBL" id="AFYH01265404">
    <property type="status" value="NOT_ANNOTATED_CDS"/>
    <property type="molecule type" value="Genomic_DNA"/>
</dbReference>
<evidence type="ECO:0000313" key="5">
    <source>
        <dbReference type="Proteomes" id="UP000008672"/>
    </source>
</evidence>
<dbReference type="STRING" id="7897.ENSLACP00000002225"/>
<dbReference type="FunCoup" id="H2ZXV4">
    <property type="interactions" value="705"/>
</dbReference>
<name>H2ZXV4_LATCH</name>
<keyword evidence="5" id="KW-1185">Reference proteome</keyword>
<dbReference type="InterPro" id="IPR020821">
    <property type="entry name" value="ENPP1-3/EXOG-like_nuc-like"/>
</dbReference>
<feature type="domain" description="DNA/RNA non-specific endonuclease/pyrophosphatase/phosphodiesterase" evidence="3">
    <location>
        <begin position="58"/>
        <end position="267"/>
    </location>
</feature>
<evidence type="ECO:0000256" key="1">
    <source>
        <dbReference type="SAM" id="SignalP"/>
    </source>
</evidence>
<dbReference type="GO" id="GO:0046872">
    <property type="term" value="F:metal ion binding"/>
    <property type="evidence" value="ECO:0007669"/>
    <property type="project" value="InterPro"/>
</dbReference>
<reference evidence="4" key="2">
    <citation type="submission" date="2025-08" db="UniProtKB">
        <authorList>
            <consortium name="Ensembl"/>
        </authorList>
    </citation>
    <scope>IDENTIFICATION</scope>
</reference>
<dbReference type="GO" id="GO:0003676">
    <property type="term" value="F:nucleic acid binding"/>
    <property type="evidence" value="ECO:0007669"/>
    <property type="project" value="InterPro"/>
</dbReference>
<proteinExistence type="predicted"/>
<dbReference type="Ensembl" id="ENSLACT00000002243.1">
    <property type="protein sequence ID" value="ENSLACP00000002225.1"/>
    <property type="gene ID" value="ENSLACG00000001987.1"/>
</dbReference>